<dbReference type="Proteomes" id="UP000032300">
    <property type="component" value="Chromosome"/>
</dbReference>
<evidence type="ECO:0000313" key="2">
    <source>
        <dbReference type="Proteomes" id="UP000032300"/>
    </source>
</evidence>
<sequence length="126" mass="13182">MGTCRSEDLRARVVAAVAAGSSRRAAAARFSVSVSSAIRWTARAAVEGTPAARRQGRPAGKGPLSDHREYLVAAVEATPDLTMPELAARLLAERGAVAAEASISRLLCRAGFTYKKTADGVGMRAR</sequence>
<protein>
    <recommendedName>
        <fullName evidence="3">Transposase</fullName>
    </recommendedName>
</protein>
<dbReference type="AlphaFoldDB" id="A0A7U4JBL8"/>
<keyword evidence="2" id="KW-1185">Reference proteome</keyword>
<evidence type="ECO:0000313" key="1">
    <source>
        <dbReference type="EMBL" id="AJP73732.1"/>
    </source>
</evidence>
<dbReference type="SUPFAM" id="SSF46689">
    <property type="entry name" value="Homeodomain-like"/>
    <property type="match status" value="1"/>
</dbReference>
<dbReference type="EMBL" id="CP010836">
    <property type="protein sequence ID" value="AJP73732.1"/>
    <property type="molecule type" value="Genomic_DNA"/>
</dbReference>
<reference evidence="1 2" key="1">
    <citation type="journal article" date="2015" name="Int. J. Syst. Evol. Microbiol.">
        <title>Sphingomonas hengshuiensis sp. nov., isolated from lake wetland.</title>
        <authorList>
            <person name="Wei S."/>
            <person name="Wang T."/>
            <person name="Liu H."/>
            <person name="Zhang C."/>
            <person name="Guo J."/>
            <person name="Wang Q."/>
            <person name="Liang K."/>
            <person name="Zhang Z."/>
        </authorList>
    </citation>
    <scope>NUCLEOTIDE SEQUENCE [LARGE SCALE GENOMIC DNA]</scope>
    <source>
        <strain evidence="1 2">WHSC-8</strain>
    </source>
</reference>
<gene>
    <name evidence="1" type="ORF">TS85_20900</name>
</gene>
<accession>A0A7U4JBL8</accession>
<dbReference type="KEGG" id="sphi:TS85_20900"/>
<reference evidence="1 2" key="2">
    <citation type="submission" date="2015-02" db="EMBL/GenBank/DDBJ databases">
        <title>The complete genome of Sphingomonas hengshuiensis sp. WHSC-8 isolated from soil of Hengshui Lake.</title>
        <authorList>
            <person name="Wei S."/>
            <person name="Guo J."/>
            <person name="Su C."/>
            <person name="Wu R."/>
            <person name="Zhang Z."/>
            <person name="Liang K."/>
            <person name="Li H."/>
            <person name="Wang T."/>
            <person name="Liu H."/>
            <person name="Zhang C."/>
            <person name="Li Z."/>
            <person name="Wang Q."/>
            <person name="Meng J."/>
        </authorList>
    </citation>
    <scope>NUCLEOTIDE SEQUENCE [LARGE SCALE GENOMIC DNA]</scope>
    <source>
        <strain evidence="1 2">WHSC-8</strain>
    </source>
</reference>
<name>A0A7U4JBL8_9SPHN</name>
<evidence type="ECO:0008006" key="3">
    <source>
        <dbReference type="Google" id="ProtNLM"/>
    </source>
</evidence>
<organism evidence="1 2">
    <name type="scientific">Sphingomonas hengshuiensis</name>
    <dbReference type="NCBI Taxonomy" id="1609977"/>
    <lineage>
        <taxon>Bacteria</taxon>
        <taxon>Pseudomonadati</taxon>
        <taxon>Pseudomonadota</taxon>
        <taxon>Alphaproteobacteria</taxon>
        <taxon>Sphingomonadales</taxon>
        <taxon>Sphingomonadaceae</taxon>
        <taxon>Sphingomonas</taxon>
    </lineage>
</organism>
<dbReference type="InterPro" id="IPR009057">
    <property type="entry name" value="Homeodomain-like_sf"/>
</dbReference>
<proteinExistence type="predicted"/>